<protein>
    <submittedName>
        <fullName evidence="1">Uncharacterized protein</fullName>
    </submittedName>
</protein>
<dbReference type="OrthoDB" id="2448541at2759"/>
<name>A0A9P6LY97_MORAP</name>
<evidence type="ECO:0000313" key="1">
    <source>
        <dbReference type="EMBL" id="KAF9952059.1"/>
    </source>
</evidence>
<feature type="non-terminal residue" evidence="1">
    <location>
        <position position="90"/>
    </location>
</feature>
<reference evidence="1" key="1">
    <citation type="journal article" date="2020" name="Fungal Divers.">
        <title>Resolving the Mortierellaceae phylogeny through synthesis of multi-gene phylogenetics and phylogenomics.</title>
        <authorList>
            <person name="Vandepol N."/>
            <person name="Liber J."/>
            <person name="Desiro A."/>
            <person name="Na H."/>
            <person name="Kennedy M."/>
            <person name="Barry K."/>
            <person name="Grigoriev I.V."/>
            <person name="Miller A.N."/>
            <person name="O'Donnell K."/>
            <person name="Stajich J.E."/>
            <person name="Bonito G."/>
        </authorList>
    </citation>
    <scope>NUCLEOTIDE SEQUENCE</scope>
    <source>
        <strain evidence="1">CK1249</strain>
    </source>
</reference>
<dbReference type="Proteomes" id="UP000738359">
    <property type="component" value="Unassembled WGS sequence"/>
</dbReference>
<dbReference type="EMBL" id="JAAAHY010001153">
    <property type="protein sequence ID" value="KAF9952059.1"/>
    <property type="molecule type" value="Genomic_DNA"/>
</dbReference>
<comment type="caution">
    <text evidence="1">The sequence shown here is derived from an EMBL/GenBank/DDBJ whole genome shotgun (WGS) entry which is preliminary data.</text>
</comment>
<proteinExistence type="predicted"/>
<organism evidence="1 2">
    <name type="scientific">Mortierella alpina</name>
    <name type="common">Oleaginous fungus</name>
    <name type="synonym">Mortierella renispora</name>
    <dbReference type="NCBI Taxonomy" id="64518"/>
    <lineage>
        <taxon>Eukaryota</taxon>
        <taxon>Fungi</taxon>
        <taxon>Fungi incertae sedis</taxon>
        <taxon>Mucoromycota</taxon>
        <taxon>Mortierellomycotina</taxon>
        <taxon>Mortierellomycetes</taxon>
        <taxon>Mortierellales</taxon>
        <taxon>Mortierellaceae</taxon>
        <taxon>Mortierella</taxon>
    </lineage>
</organism>
<evidence type="ECO:0000313" key="2">
    <source>
        <dbReference type="Proteomes" id="UP000738359"/>
    </source>
</evidence>
<sequence>MADTIMAQTVALRSLQTVFVDICKELEINSEEIDHGRCKELLHIICNVIQTMARIISEQPMRITHAGQEFFNGVVIATLKSLSTTALPID</sequence>
<dbReference type="AlphaFoldDB" id="A0A9P6LY97"/>
<keyword evidence="2" id="KW-1185">Reference proteome</keyword>
<gene>
    <name evidence="1" type="ORF">BGZ70_000751</name>
</gene>
<accession>A0A9P6LY97</accession>